<dbReference type="OrthoDB" id="45007at2759"/>
<proteinExistence type="predicted"/>
<keyword evidence="1" id="KW-0732">Signal</keyword>
<reference evidence="4" key="1">
    <citation type="journal article" date="2019" name="Curr. Biol.">
        <title>Genome Sequence of Striga asiatica Provides Insight into the Evolution of Plant Parasitism.</title>
        <authorList>
            <person name="Yoshida S."/>
            <person name="Kim S."/>
            <person name="Wafula E.K."/>
            <person name="Tanskanen J."/>
            <person name="Kim Y.M."/>
            <person name="Honaas L."/>
            <person name="Yang Z."/>
            <person name="Spallek T."/>
            <person name="Conn C.E."/>
            <person name="Ichihashi Y."/>
            <person name="Cheong K."/>
            <person name="Cui S."/>
            <person name="Der J.P."/>
            <person name="Gundlach H."/>
            <person name="Jiao Y."/>
            <person name="Hori C."/>
            <person name="Ishida J.K."/>
            <person name="Kasahara H."/>
            <person name="Kiba T."/>
            <person name="Kim M.S."/>
            <person name="Koo N."/>
            <person name="Laohavisit A."/>
            <person name="Lee Y.H."/>
            <person name="Lumba S."/>
            <person name="McCourt P."/>
            <person name="Mortimer J.C."/>
            <person name="Mutuku J.M."/>
            <person name="Nomura T."/>
            <person name="Sasaki-Sekimoto Y."/>
            <person name="Seto Y."/>
            <person name="Wang Y."/>
            <person name="Wakatake T."/>
            <person name="Sakakibara H."/>
            <person name="Demura T."/>
            <person name="Yamaguchi S."/>
            <person name="Yoneyama K."/>
            <person name="Manabe R.I."/>
            <person name="Nelson D.C."/>
            <person name="Schulman A.H."/>
            <person name="Timko M.P."/>
            <person name="dePamphilis C.W."/>
            <person name="Choi D."/>
            <person name="Shirasu K."/>
        </authorList>
    </citation>
    <scope>NUCLEOTIDE SEQUENCE [LARGE SCALE GENOMIC DNA]</scope>
    <source>
        <strain evidence="4">cv. UVA1</strain>
    </source>
</reference>
<sequence>MKRHNQIIFTTALSLLFTLTTVDTSSLPGTVAAFRVINRRRLVGCPDPNPYLEIHVSSDQRLPDQGFVEVNVTGVVFPSEHDWMAMISPSDSDVKTCVENKLKYEETGDSSHLPLLCHYPVKAQNLTSDPYYLNCTNKECKKQLAGKCLVRTCSATLRFHVVNIRTDIEFVLFGGGFDTPCILKRSDPLSFANPNSPLYGHLSSPDSTGTKVRIYARLC</sequence>
<dbReference type="InterPro" id="IPR040974">
    <property type="entry name" value="Fn3_PAP"/>
</dbReference>
<dbReference type="Pfam" id="PF17808">
    <property type="entry name" value="fn3_PAP"/>
    <property type="match status" value="1"/>
</dbReference>
<evidence type="ECO:0000259" key="2">
    <source>
        <dbReference type="Pfam" id="PF17808"/>
    </source>
</evidence>
<accession>A0A5A7PFM2</accession>
<feature type="chain" id="PRO_5022966714" evidence="1">
    <location>
        <begin position="25"/>
        <end position="219"/>
    </location>
</feature>
<feature type="domain" description="Purple acid phosphatase Fn3-like" evidence="2">
    <location>
        <begin position="63"/>
        <end position="193"/>
    </location>
</feature>
<feature type="signal peptide" evidence="1">
    <location>
        <begin position="1"/>
        <end position="24"/>
    </location>
</feature>
<protein>
    <submittedName>
        <fullName evidence="3">Nucleotide pyrophosphatase/phosphodiesterase</fullName>
    </submittedName>
</protein>
<name>A0A5A7PFM2_STRAF</name>
<dbReference type="Proteomes" id="UP000325081">
    <property type="component" value="Unassembled WGS sequence"/>
</dbReference>
<keyword evidence="4" id="KW-1185">Reference proteome</keyword>
<evidence type="ECO:0000256" key="1">
    <source>
        <dbReference type="SAM" id="SignalP"/>
    </source>
</evidence>
<evidence type="ECO:0000313" key="3">
    <source>
        <dbReference type="EMBL" id="GER31512.1"/>
    </source>
</evidence>
<comment type="caution">
    <text evidence="3">The sequence shown here is derived from an EMBL/GenBank/DDBJ whole genome shotgun (WGS) entry which is preliminary data.</text>
</comment>
<organism evidence="3 4">
    <name type="scientific">Striga asiatica</name>
    <name type="common">Asiatic witchweed</name>
    <name type="synonym">Buchnera asiatica</name>
    <dbReference type="NCBI Taxonomy" id="4170"/>
    <lineage>
        <taxon>Eukaryota</taxon>
        <taxon>Viridiplantae</taxon>
        <taxon>Streptophyta</taxon>
        <taxon>Embryophyta</taxon>
        <taxon>Tracheophyta</taxon>
        <taxon>Spermatophyta</taxon>
        <taxon>Magnoliopsida</taxon>
        <taxon>eudicotyledons</taxon>
        <taxon>Gunneridae</taxon>
        <taxon>Pentapetalae</taxon>
        <taxon>asterids</taxon>
        <taxon>lamiids</taxon>
        <taxon>Lamiales</taxon>
        <taxon>Orobanchaceae</taxon>
        <taxon>Buchnereae</taxon>
        <taxon>Striga</taxon>
    </lineage>
</organism>
<dbReference type="EMBL" id="BKCP01004494">
    <property type="protein sequence ID" value="GER31512.1"/>
    <property type="molecule type" value="Genomic_DNA"/>
</dbReference>
<evidence type="ECO:0000313" key="4">
    <source>
        <dbReference type="Proteomes" id="UP000325081"/>
    </source>
</evidence>
<dbReference type="PANTHER" id="PTHR45778">
    <property type="entry name" value="PURPLE ACID PHOSPHATASE-RELATED"/>
    <property type="match status" value="1"/>
</dbReference>
<gene>
    <name evidence="3" type="ORF">STAS_07517</name>
</gene>
<dbReference type="AlphaFoldDB" id="A0A5A7PFM2"/>
<dbReference type="PANTHER" id="PTHR45778:SF3">
    <property type="entry name" value="PURPLE ACID PHOSPHATASE"/>
    <property type="match status" value="1"/>
</dbReference>